<name>A0A7Z7LG31_9BACT</name>
<dbReference type="GO" id="GO:0051082">
    <property type="term" value="F:unfolded protein binding"/>
    <property type="evidence" value="ECO:0007669"/>
    <property type="project" value="TreeGrafter"/>
</dbReference>
<dbReference type="RefSeq" id="WP_169699549.1">
    <property type="nucleotide sequence ID" value="NZ_LS974202.1"/>
</dbReference>
<keyword evidence="5" id="KW-0175">Coiled coil</keyword>
<dbReference type="PANTHER" id="PTHR21237">
    <property type="entry name" value="GRPE PROTEIN"/>
    <property type="match status" value="1"/>
</dbReference>
<evidence type="ECO:0000256" key="4">
    <source>
        <dbReference type="RuleBase" id="RU004478"/>
    </source>
</evidence>
<evidence type="ECO:0000256" key="3">
    <source>
        <dbReference type="HAMAP-Rule" id="MF_01151"/>
    </source>
</evidence>
<dbReference type="InterPro" id="IPR013805">
    <property type="entry name" value="GrpE_CC"/>
</dbReference>
<keyword evidence="8" id="KW-1185">Reference proteome</keyword>
<dbReference type="EMBL" id="LS974202">
    <property type="protein sequence ID" value="SSC13397.1"/>
    <property type="molecule type" value="Genomic_DNA"/>
</dbReference>
<comment type="subcellular location">
    <subcellularLocation>
        <location evidence="3">Cytoplasm</location>
    </subcellularLocation>
</comment>
<dbReference type="InterPro" id="IPR009012">
    <property type="entry name" value="GrpE_head"/>
</dbReference>
<dbReference type="AlphaFoldDB" id="A0A7Z7LG31"/>
<reference evidence="7 8" key="1">
    <citation type="submission" date="2017-01" db="EMBL/GenBank/DDBJ databases">
        <authorList>
            <person name="Erauso G."/>
        </authorList>
    </citation>
    <scope>NUCLEOTIDE SEQUENCE [LARGE SCALE GENOMIC DNA]</scope>
    <source>
        <strain evidence="7">MESINF1</strain>
    </source>
</reference>
<sequence length="187" mass="21165">MDGKHEETINDMDRNDTPSGVQENLIEMGDASKIEIDELKTSVKNLMEENARLRAEFQNFKTAIQREAEEQVRRSKERTILRIIDIYMDLKRALANNQNRDDGLFLGIELISKSMEKLMSDEGVSFIEPEIGMPFDPFSNEVDETVSTNEMPDMAVYKVNAIGYNFNGKVLKPARVVVALNNSSAGE</sequence>
<comment type="function">
    <text evidence="3">Participates actively in the response to hyperosmotic and heat shock by preventing the aggregation of stress-denatured proteins, in association with DnaK and GrpE. It is the nucleotide exchange factor for DnaK and may function as a thermosensor. Unfolded proteins bind initially to DnaJ; upon interaction with the DnaJ-bound protein, DnaK hydrolyzes its bound ATP, resulting in the formation of a stable complex. GrpE releases ADP from DnaK; ATP binding to DnaK triggers the release of the substrate protein, thus completing the reaction cycle. Several rounds of ATP-dependent interactions between DnaJ, DnaK and GrpE are required for fully efficient folding.</text>
</comment>
<feature type="compositionally biased region" description="Basic and acidic residues" evidence="6">
    <location>
        <begin position="1"/>
        <end position="16"/>
    </location>
</feature>
<dbReference type="Pfam" id="PF01025">
    <property type="entry name" value="GrpE"/>
    <property type="match status" value="1"/>
</dbReference>
<organism evidence="7 8">
    <name type="scientific">Mesotoga infera</name>
    <dbReference type="NCBI Taxonomy" id="1236046"/>
    <lineage>
        <taxon>Bacteria</taxon>
        <taxon>Thermotogati</taxon>
        <taxon>Thermotogota</taxon>
        <taxon>Thermotogae</taxon>
        <taxon>Kosmotogales</taxon>
        <taxon>Kosmotogaceae</taxon>
        <taxon>Mesotoga</taxon>
    </lineage>
</organism>
<dbReference type="PANTHER" id="PTHR21237:SF23">
    <property type="entry name" value="GRPE PROTEIN HOMOLOG, MITOCHONDRIAL"/>
    <property type="match status" value="1"/>
</dbReference>
<dbReference type="Proteomes" id="UP000250796">
    <property type="component" value="Chromosome MESINF"/>
</dbReference>
<evidence type="ECO:0000256" key="5">
    <source>
        <dbReference type="SAM" id="Coils"/>
    </source>
</evidence>
<accession>A0A7Z7LG31</accession>
<dbReference type="SUPFAM" id="SSF51064">
    <property type="entry name" value="Head domain of nucleotide exchange factor GrpE"/>
    <property type="match status" value="1"/>
</dbReference>
<feature type="coiled-coil region" evidence="5">
    <location>
        <begin position="36"/>
        <end position="70"/>
    </location>
</feature>
<dbReference type="PRINTS" id="PR00773">
    <property type="entry name" value="GRPEPROTEIN"/>
</dbReference>
<evidence type="ECO:0000256" key="6">
    <source>
        <dbReference type="SAM" id="MobiDB-lite"/>
    </source>
</evidence>
<dbReference type="InterPro" id="IPR000740">
    <property type="entry name" value="GrpE"/>
</dbReference>
<dbReference type="Gene3D" id="3.90.20.20">
    <property type="match status" value="1"/>
</dbReference>
<dbReference type="GO" id="GO:0051087">
    <property type="term" value="F:protein-folding chaperone binding"/>
    <property type="evidence" value="ECO:0007669"/>
    <property type="project" value="InterPro"/>
</dbReference>
<evidence type="ECO:0000313" key="7">
    <source>
        <dbReference type="EMBL" id="SSC13397.1"/>
    </source>
</evidence>
<comment type="similarity">
    <text evidence="1 3 4">Belongs to the GrpE family.</text>
</comment>
<gene>
    <name evidence="3" type="primary">grpE</name>
    <name evidence="7" type="ORF">MESINF_1957</name>
</gene>
<dbReference type="SUPFAM" id="SSF58014">
    <property type="entry name" value="Coiled-coil domain of nucleotide exchange factor GrpE"/>
    <property type="match status" value="1"/>
</dbReference>
<evidence type="ECO:0000256" key="1">
    <source>
        <dbReference type="ARBA" id="ARBA00009054"/>
    </source>
</evidence>
<dbReference type="GO" id="GO:0000774">
    <property type="term" value="F:adenyl-nucleotide exchange factor activity"/>
    <property type="evidence" value="ECO:0007669"/>
    <property type="project" value="InterPro"/>
</dbReference>
<keyword evidence="2 3" id="KW-0143">Chaperone</keyword>
<dbReference type="GO" id="GO:0005737">
    <property type="term" value="C:cytoplasm"/>
    <property type="evidence" value="ECO:0007669"/>
    <property type="project" value="UniProtKB-SubCell"/>
</dbReference>
<dbReference type="GO" id="GO:0042803">
    <property type="term" value="F:protein homodimerization activity"/>
    <property type="evidence" value="ECO:0007669"/>
    <property type="project" value="InterPro"/>
</dbReference>
<evidence type="ECO:0000256" key="2">
    <source>
        <dbReference type="ARBA" id="ARBA00023186"/>
    </source>
</evidence>
<proteinExistence type="inferred from homology"/>
<dbReference type="Gene3D" id="2.30.22.10">
    <property type="entry name" value="Head domain of nucleotide exchange factor GrpE"/>
    <property type="match status" value="1"/>
</dbReference>
<dbReference type="KEGG" id="minf:MESINF_1957"/>
<comment type="subunit">
    <text evidence="3">Homodimer.</text>
</comment>
<protein>
    <recommendedName>
        <fullName evidence="3">Protein GrpE</fullName>
    </recommendedName>
    <alternativeName>
        <fullName evidence="3">HSP-70 cofactor</fullName>
    </alternativeName>
</protein>
<dbReference type="HAMAP" id="MF_01151">
    <property type="entry name" value="GrpE"/>
    <property type="match status" value="1"/>
</dbReference>
<keyword evidence="3" id="KW-0346">Stress response</keyword>
<keyword evidence="3" id="KW-0963">Cytoplasm</keyword>
<feature type="region of interest" description="Disordered" evidence="6">
    <location>
        <begin position="1"/>
        <end position="22"/>
    </location>
</feature>
<dbReference type="GO" id="GO:0006457">
    <property type="term" value="P:protein folding"/>
    <property type="evidence" value="ECO:0007669"/>
    <property type="project" value="InterPro"/>
</dbReference>
<evidence type="ECO:0000313" key="8">
    <source>
        <dbReference type="Proteomes" id="UP000250796"/>
    </source>
</evidence>